<keyword evidence="4" id="KW-1185">Reference proteome</keyword>
<feature type="region of interest" description="Disordered" evidence="1">
    <location>
        <begin position="1"/>
        <end position="21"/>
    </location>
</feature>
<organism evidence="2 4">
    <name type="scientific">Iris pallida</name>
    <name type="common">Sweet iris</name>
    <dbReference type="NCBI Taxonomy" id="29817"/>
    <lineage>
        <taxon>Eukaryota</taxon>
        <taxon>Viridiplantae</taxon>
        <taxon>Streptophyta</taxon>
        <taxon>Embryophyta</taxon>
        <taxon>Tracheophyta</taxon>
        <taxon>Spermatophyta</taxon>
        <taxon>Magnoliopsida</taxon>
        <taxon>Liliopsida</taxon>
        <taxon>Asparagales</taxon>
        <taxon>Iridaceae</taxon>
        <taxon>Iridoideae</taxon>
        <taxon>Irideae</taxon>
        <taxon>Iris</taxon>
    </lineage>
</organism>
<reference evidence="2" key="2">
    <citation type="submission" date="2023-04" db="EMBL/GenBank/DDBJ databases">
        <authorList>
            <person name="Bruccoleri R.E."/>
            <person name="Oakeley E.J."/>
            <person name="Faust A.-M."/>
            <person name="Dessus-Babus S."/>
            <person name="Altorfer M."/>
            <person name="Burckhardt D."/>
            <person name="Oertli M."/>
            <person name="Naumann U."/>
            <person name="Petersen F."/>
            <person name="Wong J."/>
        </authorList>
    </citation>
    <scope>NUCLEOTIDE SEQUENCE</scope>
    <source>
        <strain evidence="2">GSM-AAB239-AS_SAM_17_03QT</strain>
        <tissue evidence="2">Leaf</tissue>
    </source>
</reference>
<evidence type="ECO:0000256" key="1">
    <source>
        <dbReference type="SAM" id="MobiDB-lite"/>
    </source>
</evidence>
<dbReference type="AlphaFoldDB" id="A0AAX6DVR1"/>
<sequence>MDWTRIHGSGHGNLCDGGGHMDTGDDMGLLAVVNWRL</sequence>
<proteinExistence type="predicted"/>
<dbReference type="EMBL" id="JANAVB010021397">
    <property type="protein sequence ID" value="KAJ6825967.1"/>
    <property type="molecule type" value="Genomic_DNA"/>
</dbReference>
<reference evidence="2" key="1">
    <citation type="journal article" date="2023" name="GigaByte">
        <title>Genome assembly of the bearded iris, Iris pallida Lam.</title>
        <authorList>
            <person name="Bruccoleri R.E."/>
            <person name="Oakeley E.J."/>
            <person name="Faust A.M.E."/>
            <person name="Altorfer M."/>
            <person name="Dessus-Babus S."/>
            <person name="Burckhardt D."/>
            <person name="Oertli M."/>
            <person name="Naumann U."/>
            <person name="Petersen F."/>
            <person name="Wong J."/>
        </authorList>
    </citation>
    <scope>NUCLEOTIDE SEQUENCE</scope>
    <source>
        <strain evidence="2">GSM-AAB239-AS_SAM_17_03QT</strain>
    </source>
</reference>
<name>A0AAX6DVR1_IRIPA</name>
<dbReference type="EMBL" id="JANAVB010041620">
    <property type="protein sequence ID" value="KAJ6795902.1"/>
    <property type="molecule type" value="Genomic_DNA"/>
</dbReference>
<keyword evidence="2" id="KW-0675">Receptor</keyword>
<feature type="compositionally biased region" description="Gly residues" evidence="1">
    <location>
        <begin position="9"/>
        <end position="21"/>
    </location>
</feature>
<evidence type="ECO:0000313" key="2">
    <source>
        <dbReference type="EMBL" id="KAJ6795902.1"/>
    </source>
</evidence>
<comment type="caution">
    <text evidence="2">The sequence shown here is derived from an EMBL/GenBank/DDBJ whole genome shotgun (WGS) entry which is preliminary data.</text>
</comment>
<gene>
    <name evidence="2" type="ORF">M6B38_223710</name>
    <name evidence="3" type="ORF">M6B38_374550</name>
</gene>
<evidence type="ECO:0000313" key="3">
    <source>
        <dbReference type="EMBL" id="KAJ6825967.1"/>
    </source>
</evidence>
<dbReference type="Proteomes" id="UP001140949">
    <property type="component" value="Unassembled WGS sequence"/>
</dbReference>
<dbReference type="GO" id="GO:0016301">
    <property type="term" value="F:kinase activity"/>
    <property type="evidence" value="ECO:0007669"/>
    <property type="project" value="UniProtKB-KW"/>
</dbReference>
<keyword evidence="2" id="KW-0418">Kinase</keyword>
<keyword evidence="2" id="KW-0808">Transferase</keyword>
<protein>
    <submittedName>
        <fullName evidence="2">Proline-rich receptor-like protein kinase PERK8</fullName>
    </submittedName>
</protein>
<evidence type="ECO:0000313" key="4">
    <source>
        <dbReference type="Proteomes" id="UP001140949"/>
    </source>
</evidence>
<accession>A0AAX6DVR1</accession>